<dbReference type="OrthoDB" id="413649at2759"/>
<dbReference type="InterPro" id="IPR003609">
    <property type="entry name" value="Pan_app"/>
</dbReference>
<dbReference type="CDD" id="cd01100">
    <property type="entry name" value="APPLE_Factor_XI_like"/>
    <property type="match status" value="1"/>
</dbReference>
<accession>A0A2P6TFU2</accession>
<dbReference type="Gene3D" id="3.30.1870.10">
    <property type="entry name" value="EreA-like, domain 2"/>
    <property type="match status" value="1"/>
</dbReference>
<dbReference type="CDD" id="cd14728">
    <property type="entry name" value="Ere-like"/>
    <property type="match status" value="1"/>
</dbReference>
<proteinExistence type="predicted"/>
<dbReference type="GO" id="GO:0006644">
    <property type="term" value="P:phospholipid metabolic process"/>
    <property type="evidence" value="ECO:0007669"/>
    <property type="project" value="InterPro"/>
</dbReference>
<feature type="region of interest" description="Disordered" evidence="3">
    <location>
        <begin position="724"/>
        <end position="751"/>
    </location>
</feature>
<evidence type="ECO:0000313" key="6">
    <source>
        <dbReference type="Proteomes" id="UP000239899"/>
    </source>
</evidence>
<dbReference type="CDD" id="cd00618">
    <property type="entry name" value="PLA2_like"/>
    <property type="match status" value="1"/>
</dbReference>
<evidence type="ECO:0000313" key="5">
    <source>
        <dbReference type="EMBL" id="PRW32983.1"/>
    </source>
</evidence>
<dbReference type="Gene3D" id="1.20.90.10">
    <property type="entry name" value="Phospholipase A2 domain"/>
    <property type="match status" value="1"/>
</dbReference>
<dbReference type="InterPro" id="IPR052036">
    <property type="entry name" value="Hydrolase/PRTase-associated"/>
</dbReference>
<keyword evidence="2" id="KW-1015">Disulfide bond</keyword>
<keyword evidence="1" id="KW-0677">Repeat</keyword>
<dbReference type="SUPFAM" id="SSF48619">
    <property type="entry name" value="Phospholipase A2, PLA2"/>
    <property type="match status" value="1"/>
</dbReference>
<evidence type="ECO:0000256" key="1">
    <source>
        <dbReference type="ARBA" id="ARBA00022737"/>
    </source>
</evidence>
<gene>
    <name evidence="5" type="ORF">C2E21_8070</name>
</gene>
<protein>
    <submittedName>
        <fullName evidence="5">Erythromycin esterase</fullName>
    </submittedName>
</protein>
<dbReference type="GO" id="GO:0006508">
    <property type="term" value="P:proteolysis"/>
    <property type="evidence" value="ECO:0007669"/>
    <property type="project" value="InterPro"/>
</dbReference>
<dbReference type="SUPFAM" id="SSF159501">
    <property type="entry name" value="EreA/ChaN-like"/>
    <property type="match status" value="1"/>
</dbReference>
<dbReference type="SMART" id="SM00223">
    <property type="entry name" value="APPLE"/>
    <property type="match status" value="1"/>
</dbReference>
<dbReference type="STRING" id="3076.A0A2P6TFU2"/>
<keyword evidence="6" id="KW-1185">Reference proteome</keyword>
<dbReference type="EMBL" id="LHPG02000018">
    <property type="protein sequence ID" value="PRW32983.1"/>
    <property type="molecule type" value="Genomic_DNA"/>
</dbReference>
<evidence type="ECO:0000259" key="4">
    <source>
        <dbReference type="SMART" id="SM00223"/>
    </source>
</evidence>
<dbReference type="AlphaFoldDB" id="A0A2P6TFU2"/>
<reference evidence="5 6" key="1">
    <citation type="journal article" date="2018" name="Plant J.">
        <title>Genome sequences of Chlorella sorokiniana UTEX 1602 and Micractinium conductrix SAG 241.80: implications to maltose excretion by a green alga.</title>
        <authorList>
            <person name="Arriola M.B."/>
            <person name="Velmurugan N."/>
            <person name="Zhang Y."/>
            <person name="Plunkett M.H."/>
            <person name="Hondzo H."/>
            <person name="Barney B.M."/>
        </authorList>
    </citation>
    <scope>NUCLEOTIDE SEQUENCE [LARGE SCALE GENOMIC DNA]</scope>
    <source>
        <strain evidence="6">UTEX 1602</strain>
    </source>
</reference>
<dbReference type="Pfam" id="PF05139">
    <property type="entry name" value="Erythro_esteras"/>
    <property type="match status" value="1"/>
</dbReference>
<organism evidence="5 6">
    <name type="scientific">Chlorella sorokiniana</name>
    <name type="common">Freshwater green alga</name>
    <dbReference type="NCBI Taxonomy" id="3076"/>
    <lineage>
        <taxon>Eukaryota</taxon>
        <taxon>Viridiplantae</taxon>
        <taxon>Chlorophyta</taxon>
        <taxon>core chlorophytes</taxon>
        <taxon>Trebouxiophyceae</taxon>
        <taxon>Chlorellales</taxon>
        <taxon>Chlorellaceae</taxon>
        <taxon>Chlorella clade</taxon>
        <taxon>Chlorella</taxon>
    </lineage>
</organism>
<dbReference type="Gene3D" id="3.40.1660.10">
    <property type="entry name" value="EreA-like (biosynthetic domain)"/>
    <property type="match status" value="1"/>
</dbReference>
<dbReference type="InterPro" id="IPR000177">
    <property type="entry name" value="Apple"/>
</dbReference>
<feature type="compositionally biased region" description="Low complexity" evidence="3">
    <location>
        <begin position="724"/>
        <end position="735"/>
    </location>
</feature>
<dbReference type="PANTHER" id="PTHR31299">
    <property type="entry name" value="ESTERASE, PUTATIVE (AFU_ORTHOLOGUE AFUA_1G05850)-RELATED"/>
    <property type="match status" value="1"/>
</dbReference>
<dbReference type="GO" id="GO:0004623">
    <property type="term" value="F:phospholipase A2 activity"/>
    <property type="evidence" value="ECO:0007669"/>
    <property type="project" value="InterPro"/>
</dbReference>
<evidence type="ECO:0000256" key="2">
    <source>
        <dbReference type="ARBA" id="ARBA00023157"/>
    </source>
</evidence>
<dbReference type="Proteomes" id="UP000239899">
    <property type="component" value="Unassembled WGS sequence"/>
</dbReference>
<comment type="caution">
    <text evidence="5">The sequence shown here is derived from an EMBL/GenBank/DDBJ whole genome shotgun (WGS) entry which is preliminary data.</text>
</comment>
<dbReference type="InterPro" id="IPR007815">
    <property type="entry name" value="Emycin_Estase"/>
</dbReference>
<dbReference type="PANTHER" id="PTHR31299:SF0">
    <property type="entry name" value="ESTERASE, PUTATIVE (AFU_ORTHOLOGUE AFUA_1G05850)-RELATED"/>
    <property type="match status" value="1"/>
</dbReference>
<dbReference type="GO" id="GO:0050482">
    <property type="term" value="P:arachidonate secretion"/>
    <property type="evidence" value="ECO:0007669"/>
    <property type="project" value="InterPro"/>
</dbReference>
<feature type="domain" description="Apple" evidence="4">
    <location>
        <begin position="1121"/>
        <end position="1184"/>
    </location>
</feature>
<sequence length="1184" mass="128046">MLCTRSVTRAHYIRASQGSLNTKLSALLRSVRRAAAMAHSSWDDNNRIEVIRNSALLSSRQRPLERQVLDRIPASAELVLLGEASHGTGKLWAEDFYRMRADLTKLLITQRGFNAVVVEADFPDAFRLNLWVRGLSQDGSPEAALADFVRFPTWMWRNTVVVEFAEWLRQFNSSLPPERRQHSSCGFYGMDVYSLHSSAAKVVEYLERADPEAARRAKSRYACFDSFGADTMAYAYAVGVGGATSCADAAVSILKEVVRNASEYGEALDGEKGQELAFAAQCNAAVVSGAEQYYRNMFFGDELTWNIRDSHFLDTVQAIRQHLSRRRPADDPPRLVLWAHNSHLGDARATDMGQRRGEHNIGQLCREAFGLKKVYNIGFTTHTGTVSAADDWDTPVQCKQVRKSMPGSYEHLFHKAGMPEFALDLRGGSQDLQAALQGPLLERAIGVIYRPRTERQSHYFYCELPQQFDAIIHIDSTAALHPLEKTGRWETDWRAREDMPETYPFGELAVESAERLVILETSGALQACDPTSVGMVAVAASCCALLATACQLPAADAARVQGAVAVSLGSGRRALQALAQLSDSSAGNIRDLGADLLDSMQMFAKLVINRGNFGSFATRAAPPSRLLAWIQDAAAVLNRLGGFSSAAVGCLLSPLTSFAYVLSLATDSAAQQYSSIHAALTAPSLVQPLLLGLAEAPPALRGECSPMHNQDGWALLAWARSKDGSSGSSSSSQAGSAGGEEPDSAPQQRRLAHAAAQWEAVQVLAAQGALPPQAAVIASVGVPPLDSVVYSSFHRLLACSPEAVRSSPWLRLVAPALTYTFQKLGEGAQSIAEENAFYQEVYRGIVPEQQEVVVQEVEIDILAFTLQQLAADGGLTASLLSHPQLPGLLDHVAKKSASDKKFGALVQQLSAALHSMLAAAAAVKAAAVAAKRSIALFALVLAAEVAAARPSSHERRGLSALETSATLEKPDGNVTTRGFFDCMYEHGENGLQVLVSLLLSGVCLHGRYCGLGCSGEVDGVQFKAAPTDELDRACFWHDMCYDGTNSCRDCHCNAQLRATTSQIYENGKAAENCGCAPFENTCSNMIRETGSVYIWVKGKQSENCSSDCPDAPTGDQCGAIVMYETDLTAGDYRDEPVAHWHDCCLLCGNEAECRAWTYTQGRCYLKGDTWTANSVEGVISGYST</sequence>
<dbReference type="Gene3D" id="3.50.4.10">
    <property type="entry name" value="Hepatocyte Growth Factor"/>
    <property type="match status" value="1"/>
</dbReference>
<dbReference type="InterPro" id="IPR036444">
    <property type="entry name" value="PLipase_A2_dom_sf"/>
</dbReference>
<dbReference type="GO" id="GO:0046677">
    <property type="term" value="P:response to antibiotic"/>
    <property type="evidence" value="ECO:0007669"/>
    <property type="project" value="InterPro"/>
</dbReference>
<dbReference type="Pfam" id="PF14295">
    <property type="entry name" value="PAN_4"/>
    <property type="match status" value="1"/>
</dbReference>
<name>A0A2P6TFU2_CHLSO</name>
<evidence type="ECO:0000256" key="3">
    <source>
        <dbReference type="SAM" id="MobiDB-lite"/>
    </source>
</evidence>
<dbReference type="GO" id="GO:0005576">
    <property type="term" value="C:extracellular region"/>
    <property type="evidence" value="ECO:0007669"/>
    <property type="project" value="InterPro"/>
</dbReference>